<feature type="domain" description="STAS" evidence="3">
    <location>
        <begin position="26"/>
        <end position="119"/>
    </location>
</feature>
<keyword evidence="5" id="KW-1185">Reference proteome</keyword>
<organism evidence="4 5">
    <name type="scientific">Actinomadura rudentiformis</name>
    <dbReference type="NCBI Taxonomy" id="359158"/>
    <lineage>
        <taxon>Bacteria</taxon>
        <taxon>Bacillati</taxon>
        <taxon>Actinomycetota</taxon>
        <taxon>Actinomycetes</taxon>
        <taxon>Streptosporangiales</taxon>
        <taxon>Thermomonosporaceae</taxon>
        <taxon>Actinomadura</taxon>
    </lineage>
</organism>
<accession>A0A6H9Z4Q8</accession>
<dbReference type="PROSITE" id="PS50801">
    <property type="entry name" value="STAS"/>
    <property type="match status" value="1"/>
</dbReference>
<dbReference type="NCBIfam" id="TIGR00377">
    <property type="entry name" value="ant_ant_sig"/>
    <property type="match status" value="1"/>
</dbReference>
<protein>
    <recommendedName>
        <fullName evidence="2">Anti-sigma factor antagonist</fullName>
    </recommendedName>
</protein>
<dbReference type="GO" id="GO:0043856">
    <property type="term" value="F:anti-sigma factor antagonist activity"/>
    <property type="evidence" value="ECO:0007669"/>
    <property type="project" value="InterPro"/>
</dbReference>
<dbReference type="OrthoDB" id="3622319at2"/>
<dbReference type="InterPro" id="IPR002645">
    <property type="entry name" value="STAS_dom"/>
</dbReference>
<dbReference type="PANTHER" id="PTHR33495">
    <property type="entry name" value="ANTI-SIGMA FACTOR ANTAGONIST TM_1081-RELATED-RELATED"/>
    <property type="match status" value="1"/>
</dbReference>
<proteinExistence type="inferred from homology"/>
<evidence type="ECO:0000256" key="2">
    <source>
        <dbReference type="RuleBase" id="RU003749"/>
    </source>
</evidence>
<dbReference type="Gene3D" id="3.30.750.24">
    <property type="entry name" value="STAS domain"/>
    <property type="match status" value="1"/>
</dbReference>
<reference evidence="4 5" key="1">
    <citation type="submission" date="2019-09" db="EMBL/GenBank/DDBJ databases">
        <title>Actinomadura physcomitrii sp. nov., a novel actinomycete isolated from moss [Physcomitrium sphaericum (Ludw) Fuernr].</title>
        <authorList>
            <person name="Zhuang X."/>
            <person name="Liu C."/>
        </authorList>
    </citation>
    <scope>NUCLEOTIDE SEQUENCE [LARGE SCALE GENOMIC DNA]</scope>
    <source>
        <strain evidence="4 5">HMC1</strain>
    </source>
</reference>
<dbReference type="InterPro" id="IPR036513">
    <property type="entry name" value="STAS_dom_sf"/>
</dbReference>
<dbReference type="PANTHER" id="PTHR33495:SF2">
    <property type="entry name" value="ANTI-SIGMA FACTOR ANTAGONIST TM_1081-RELATED"/>
    <property type="match status" value="1"/>
</dbReference>
<evidence type="ECO:0000313" key="4">
    <source>
        <dbReference type="EMBL" id="KAB2352248.1"/>
    </source>
</evidence>
<comment type="caution">
    <text evidence="4">The sequence shown here is derived from an EMBL/GenBank/DDBJ whole genome shotgun (WGS) entry which is preliminary data.</text>
</comment>
<gene>
    <name evidence="4" type="ORF">F8566_00635</name>
</gene>
<dbReference type="SUPFAM" id="SSF52091">
    <property type="entry name" value="SpoIIaa-like"/>
    <property type="match status" value="1"/>
</dbReference>
<dbReference type="Pfam" id="PF01740">
    <property type="entry name" value="STAS"/>
    <property type="match status" value="1"/>
</dbReference>
<dbReference type="InterPro" id="IPR003658">
    <property type="entry name" value="Anti-sigma_ant"/>
</dbReference>
<evidence type="ECO:0000259" key="3">
    <source>
        <dbReference type="PROSITE" id="PS50801"/>
    </source>
</evidence>
<name>A0A6H9Z4Q8_9ACTN</name>
<sequence length="119" mass="12623">MGYVMHTTTRSTPLTSSTEVLCDSQVMIRVHGELDMATGDAFRRLVSSTIAGGHSKVVVEMSGVTFCDSEGLSALLDATRHAEAAGGLLTLVDLHPRVAKVIRITCLDRCLHIAAPDAS</sequence>
<dbReference type="EMBL" id="WBMT01000001">
    <property type="protein sequence ID" value="KAB2352248.1"/>
    <property type="molecule type" value="Genomic_DNA"/>
</dbReference>
<evidence type="ECO:0000313" key="5">
    <source>
        <dbReference type="Proteomes" id="UP000468735"/>
    </source>
</evidence>
<comment type="similarity">
    <text evidence="1 2">Belongs to the anti-sigma-factor antagonist family.</text>
</comment>
<dbReference type="Proteomes" id="UP000468735">
    <property type="component" value="Unassembled WGS sequence"/>
</dbReference>
<dbReference type="CDD" id="cd07043">
    <property type="entry name" value="STAS_anti-anti-sigma_factors"/>
    <property type="match status" value="1"/>
</dbReference>
<evidence type="ECO:0000256" key="1">
    <source>
        <dbReference type="ARBA" id="ARBA00009013"/>
    </source>
</evidence>
<dbReference type="AlphaFoldDB" id="A0A6H9Z4Q8"/>